<proteinExistence type="predicted"/>
<accession>A0ABT8ISI1</accession>
<dbReference type="SUPFAM" id="SSF48452">
    <property type="entry name" value="TPR-like"/>
    <property type="match status" value="1"/>
</dbReference>
<dbReference type="Pfam" id="PF07719">
    <property type="entry name" value="TPR_2"/>
    <property type="match status" value="1"/>
</dbReference>
<dbReference type="RefSeq" id="WP_301215188.1">
    <property type="nucleotide sequence ID" value="NZ_JAROCB010000001.1"/>
</dbReference>
<keyword evidence="6" id="KW-1185">Reference proteome</keyword>
<comment type="caution">
    <text evidence="5">The sequence shown here is derived from an EMBL/GenBank/DDBJ whole genome shotgun (WGS) entry which is preliminary data.</text>
</comment>
<keyword evidence="4" id="KW-0812">Transmembrane</keyword>
<keyword evidence="4" id="KW-1133">Transmembrane helix</keyword>
<evidence type="ECO:0000313" key="5">
    <source>
        <dbReference type="EMBL" id="MDN4595735.1"/>
    </source>
</evidence>
<dbReference type="PROSITE" id="PS50005">
    <property type="entry name" value="TPR"/>
    <property type="match status" value="1"/>
</dbReference>
<protein>
    <submittedName>
        <fullName evidence="5">Tetratricopeptide repeat protein</fullName>
    </submittedName>
</protein>
<feature type="transmembrane region" description="Helical" evidence="4">
    <location>
        <begin position="34"/>
        <end position="54"/>
    </location>
</feature>
<evidence type="ECO:0000256" key="1">
    <source>
        <dbReference type="ARBA" id="ARBA00022737"/>
    </source>
</evidence>
<sequence length="154" mass="17199">MRNRLAAILMAVLLLVYLVLVTQRAIMLIATGEGIAIAMGIALLVLPFIAAWAIGRELLFGARTERLVRQLEAEGNLPVEDLPTRASGRPFREAADEQFPQYRAEVEASPESWRAWFRLGLAYDASGDRRRAREALREAIRLERAETKGARPAD</sequence>
<evidence type="ECO:0000256" key="3">
    <source>
        <dbReference type="PROSITE-ProRule" id="PRU00339"/>
    </source>
</evidence>
<dbReference type="InterPro" id="IPR011990">
    <property type="entry name" value="TPR-like_helical_dom_sf"/>
</dbReference>
<dbReference type="Proteomes" id="UP001174210">
    <property type="component" value="Unassembled WGS sequence"/>
</dbReference>
<organism evidence="5 6">
    <name type="scientific">Leifsonia virtsii</name>
    <dbReference type="NCBI Taxonomy" id="3035915"/>
    <lineage>
        <taxon>Bacteria</taxon>
        <taxon>Bacillati</taxon>
        <taxon>Actinomycetota</taxon>
        <taxon>Actinomycetes</taxon>
        <taxon>Micrococcales</taxon>
        <taxon>Microbacteriaceae</taxon>
        <taxon>Leifsonia</taxon>
    </lineage>
</organism>
<evidence type="ECO:0000256" key="4">
    <source>
        <dbReference type="SAM" id="Phobius"/>
    </source>
</evidence>
<dbReference type="Gene3D" id="1.25.40.10">
    <property type="entry name" value="Tetratricopeptide repeat domain"/>
    <property type="match status" value="1"/>
</dbReference>
<name>A0ABT8ISI1_9MICO</name>
<keyword evidence="1" id="KW-0677">Repeat</keyword>
<evidence type="ECO:0000313" key="6">
    <source>
        <dbReference type="Proteomes" id="UP001174210"/>
    </source>
</evidence>
<keyword evidence="2 3" id="KW-0802">TPR repeat</keyword>
<reference evidence="5" key="1">
    <citation type="submission" date="2023-03" db="EMBL/GenBank/DDBJ databases">
        <title>MT1 and MT2 Draft Genomes of Novel Species.</title>
        <authorList>
            <person name="Venkateswaran K."/>
        </authorList>
    </citation>
    <scope>NUCLEOTIDE SEQUENCE</scope>
    <source>
        <strain evidence="5">F6_8S_P_1A</strain>
    </source>
</reference>
<dbReference type="EMBL" id="JAROCB010000001">
    <property type="protein sequence ID" value="MDN4595735.1"/>
    <property type="molecule type" value="Genomic_DNA"/>
</dbReference>
<dbReference type="InterPro" id="IPR019734">
    <property type="entry name" value="TPR_rpt"/>
</dbReference>
<gene>
    <name evidence="5" type="ORF">P5G59_01145</name>
</gene>
<feature type="repeat" description="TPR" evidence="3">
    <location>
        <begin position="113"/>
        <end position="146"/>
    </location>
</feature>
<keyword evidence="4" id="KW-0472">Membrane</keyword>
<dbReference type="InterPro" id="IPR013105">
    <property type="entry name" value="TPR_2"/>
</dbReference>
<evidence type="ECO:0000256" key="2">
    <source>
        <dbReference type="ARBA" id="ARBA00022803"/>
    </source>
</evidence>
<dbReference type="SMART" id="SM00028">
    <property type="entry name" value="TPR"/>
    <property type="match status" value="1"/>
</dbReference>